<accession>A0A0A9CFE0</accession>
<name>A0A0A9CFE0_ARUDO</name>
<reference evidence="1" key="1">
    <citation type="submission" date="2014-09" db="EMBL/GenBank/DDBJ databases">
        <authorList>
            <person name="Magalhaes I.L.F."/>
            <person name="Oliveira U."/>
            <person name="Santos F.R."/>
            <person name="Vidigal T.H.D.A."/>
            <person name="Brescovit A.D."/>
            <person name="Santos A.J."/>
        </authorList>
    </citation>
    <scope>NUCLEOTIDE SEQUENCE</scope>
    <source>
        <tissue evidence="1">Shoot tissue taken approximately 20 cm above the soil surface</tissue>
    </source>
</reference>
<protein>
    <submittedName>
        <fullName evidence="1">Uncharacterized protein</fullName>
    </submittedName>
</protein>
<dbReference type="AlphaFoldDB" id="A0A0A9CFE0"/>
<reference evidence="1" key="2">
    <citation type="journal article" date="2015" name="Data Brief">
        <title>Shoot transcriptome of the giant reed, Arundo donax.</title>
        <authorList>
            <person name="Barrero R.A."/>
            <person name="Guerrero F.D."/>
            <person name="Moolhuijzen P."/>
            <person name="Goolsby J.A."/>
            <person name="Tidwell J."/>
            <person name="Bellgard S.E."/>
            <person name="Bellgard M.I."/>
        </authorList>
    </citation>
    <scope>NUCLEOTIDE SEQUENCE</scope>
    <source>
        <tissue evidence="1">Shoot tissue taken approximately 20 cm above the soil surface</tissue>
    </source>
</reference>
<sequence>MLTLTRLHHQDLLGQVTLLLPLLIK</sequence>
<evidence type="ECO:0000313" key="1">
    <source>
        <dbReference type="EMBL" id="JAD70222.1"/>
    </source>
</evidence>
<dbReference type="EMBL" id="GBRH01227673">
    <property type="protein sequence ID" value="JAD70222.1"/>
    <property type="molecule type" value="Transcribed_RNA"/>
</dbReference>
<organism evidence="1">
    <name type="scientific">Arundo donax</name>
    <name type="common">Giant reed</name>
    <name type="synonym">Donax arundinaceus</name>
    <dbReference type="NCBI Taxonomy" id="35708"/>
    <lineage>
        <taxon>Eukaryota</taxon>
        <taxon>Viridiplantae</taxon>
        <taxon>Streptophyta</taxon>
        <taxon>Embryophyta</taxon>
        <taxon>Tracheophyta</taxon>
        <taxon>Spermatophyta</taxon>
        <taxon>Magnoliopsida</taxon>
        <taxon>Liliopsida</taxon>
        <taxon>Poales</taxon>
        <taxon>Poaceae</taxon>
        <taxon>PACMAD clade</taxon>
        <taxon>Arundinoideae</taxon>
        <taxon>Arundineae</taxon>
        <taxon>Arundo</taxon>
    </lineage>
</organism>
<proteinExistence type="predicted"/>